<keyword evidence="2" id="KW-1185">Reference proteome</keyword>
<reference evidence="1" key="1">
    <citation type="journal article" date="2019" name="bioRxiv">
        <title>The Genome of the Zebra Mussel, Dreissena polymorpha: A Resource for Invasive Species Research.</title>
        <authorList>
            <person name="McCartney M.A."/>
            <person name="Auch B."/>
            <person name="Kono T."/>
            <person name="Mallez S."/>
            <person name="Zhang Y."/>
            <person name="Obille A."/>
            <person name="Becker A."/>
            <person name="Abrahante J.E."/>
            <person name="Garbe J."/>
            <person name="Badalamenti J.P."/>
            <person name="Herman A."/>
            <person name="Mangelson H."/>
            <person name="Liachko I."/>
            <person name="Sullivan S."/>
            <person name="Sone E.D."/>
            <person name="Koren S."/>
            <person name="Silverstein K.A.T."/>
            <person name="Beckman K.B."/>
            <person name="Gohl D.M."/>
        </authorList>
    </citation>
    <scope>NUCLEOTIDE SEQUENCE</scope>
    <source>
        <strain evidence="1">Duluth1</strain>
        <tissue evidence="1">Whole animal</tissue>
    </source>
</reference>
<reference evidence="1" key="2">
    <citation type="submission" date="2020-11" db="EMBL/GenBank/DDBJ databases">
        <authorList>
            <person name="McCartney M.A."/>
            <person name="Auch B."/>
            <person name="Kono T."/>
            <person name="Mallez S."/>
            <person name="Becker A."/>
            <person name="Gohl D.M."/>
            <person name="Silverstein K.A.T."/>
            <person name="Koren S."/>
            <person name="Bechman K.B."/>
            <person name="Herman A."/>
            <person name="Abrahante J.E."/>
            <person name="Garbe J."/>
        </authorList>
    </citation>
    <scope>NUCLEOTIDE SEQUENCE</scope>
    <source>
        <strain evidence="1">Duluth1</strain>
        <tissue evidence="1">Whole animal</tissue>
    </source>
</reference>
<organism evidence="1 2">
    <name type="scientific">Dreissena polymorpha</name>
    <name type="common">Zebra mussel</name>
    <name type="synonym">Mytilus polymorpha</name>
    <dbReference type="NCBI Taxonomy" id="45954"/>
    <lineage>
        <taxon>Eukaryota</taxon>
        <taxon>Metazoa</taxon>
        <taxon>Spiralia</taxon>
        <taxon>Lophotrochozoa</taxon>
        <taxon>Mollusca</taxon>
        <taxon>Bivalvia</taxon>
        <taxon>Autobranchia</taxon>
        <taxon>Heteroconchia</taxon>
        <taxon>Euheterodonta</taxon>
        <taxon>Imparidentia</taxon>
        <taxon>Neoheterodontei</taxon>
        <taxon>Myida</taxon>
        <taxon>Dreissenoidea</taxon>
        <taxon>Dreissenidae</taxon>
        <taxon>Dreissena</taxon>
    </lineage>
</organism>
<comment type="caution">
    <text evidence="1">The sequence shown here is derived from an EMBL/GenBank/DDBJ whole genome shotgun (WGS) entry which is preliminary data.</text>
</comment>
<proteinExistence type="predicted"/>
<dbReference type="Proteomes" id="UP000828390">
    <property type="component" value="Unassembled WGS sequence"/>
</dbReference>
<protein>
    <submittedName>
        <fullName evidence="1">Uncharacterized protein</fullName>
    </submittedName>
</protein>
<name>A0A9D4RIM8_DREPO</name>
<sequence length="77" mass="8819">MLDGLAFLPTQLVNEGMAHLRMLAPEALMPVIDYFEATYVTGTYRMVMSAGKMRFRAVPSRFCMECEHGNNQRRCQD</sequence>
<gene>
    <name evidence="1" type="ORF">DPMN_032133</name>
</gene>
<accession>A0A9D4RIM8</accession>
<dbReference type="AlphaFoldDB" id="A0A9D4RIM8"/>
<dbReference type="EMBL" id="JAIWYP010000002">
    <property type="protein sequence ID" value="KAH3868978.1"/>
    <property type="molecule type" value="Genomic_DNA"/>
</dbReference>
<evidence type="ECO:0000313" key="1">
    <source>
        <dbReference type="EMBL" id="KAH3868978.1"/>
    </source>
</evidence>
<evidence type="ECO:0000313" key="2">
    <source>
        <dbReference type="Proteomes" id="UP000828390"/>
    </source>
</evidence>